<dbReference type="RefSeq" id="WP_250061738.1">
    <property type="nucleotide sequence ID" value="NZ_JAMJPK010000005.1"/>
</dbReference>
<comment type="caution">
    <text evidence="1">The sequence shown here is derived from an EMBL/GenBank/DDBJ whole genome shotgun (WGS) entry which is preliminary data.</text>
</comment>
<accession>A0ABT0T324</accession>
<proteinExistence type="predicted"/>
<gene>
    <name evidence="1" type="ORF">M8009_12890</name>
</gene>
<evidence type="ECO:0000313" key="1">
    <source>
        <dbReference type="EMBL" id="MCL7941182.1"/>
    </source>
</evidence>
<dbReference type="EMBL" id="JAMJPK010000005">
    <property type="protein sequence ID" value="MCL7941182.1"/>
    <property type="molecule type" value="Genomic_DNA"/>
</dbReference>
<keyword evidence="2" id="KW-1185">Reference proteome</keyword>
<dbReference type="Pfam" id="PF03837">
    <property type="entry name" value="RecT"/>
    <property type="match status" value="1"/>
</dbReference>
<reference evidence="1" key="1">
    <citation type="submission" date="2022-05" db="EMBL/GenBank/DDBJ databases">
        <title>Halomonas geminus sp. nov. and Halomonas llamarensis sp. nov. isolated from high-altitude salars of the Atacama Desert.</title>
        <authorList>
            <person name="Hintersatz C."/>
            <person name="Rojas L.A."/>
            <person name="Wei T.-S."/>
            <person name="Kutschke S."/>
            <person name="Lehmann F."/>
            <person name="Jain R."/>
            <person name="Pollmann K."/>
        </authorList>
    </citation>
    <scope>NUCLEOTIDE SEQUENCE</scope>
    <source>
        <strain evidence="1">ATCH28</strain>
    </source>
</reference>
<sequence length="254" mass="29135">MNQPAQVHQHPHQGQQQTPFQMMATRLSVDPETVQNLMTQTLMKAKGGQQQVSHEELMVFMSIANEYRLNPLAKEIYAFNNRGAIQPIVSIDGWLKIINGHPQFDGMEFDDKLDSNGNLMAITCRIFRKDRSRATEVTEYLQECAGTSEPWKKWPVRMLRHKATIQCARYAFGLSGIIDEDEADRYRSTNVERDVTPQREALAYYPADQFDNNFPTWKAAIEAGKRTPEQIISMVSSKALLTEEQEQQIREVQA</sequence>
<organism evidence="1 2">
    <name type="scientific">Halomonas gemina</name>
    <dbReference type="NCBI Taxonomy" id="2945105"/>
    <lineage>
        <taxon>Bacteria</taxon>
        <taxon>Pseudomonadati</taxon>
        <taxon>Pseudomonadota</taxon>
        <taxon>Gammaproteobacteria</taxon>
        <taxon>Oceanospirillales</taxon>
        <taxon>Halomonadaceae</taxon>
        <taxon>Halomonas</taxon>
    </lineage>
</organism>
<name>A0ABT0T324_9GAMM</name>
<protein>
    <submittedName>
        <fullName evidence="1">Recombinase RecT</fullName>
    </submittedName>
</protein>
<dbReference type="Proteomes" id="UP001165369">
    <property type="component" value="Unassembled WGS sequence"/>
</dbReference>
<dbReference type="InterPro" id="IPR018330">
    <property type="entry name" value="RecT_fam"/>
</dbReference>
<evidence type="ECO:0000313" key="2">
    <source>
        <dbReference type="Proteomes" id="UP001165369"/>
    </source>
</evidence>